<sequence>MHDDEGPRDYDKPADGDIDLAVSRKKATGPGKRIGSLLVNPGGPGGSAIGYLQGYAALGYPAQVRARYDMVAIDPRGVARSEPVECLTGKEMDAYTQVDQTPDDEAEVQKLTASFEKFAQGCEKRSGEVLPYVSTVDTARDMDVLRALLGDEKLQYVGASYGTFLGATYADLFPERAGRLVLDGAMDPSLKAIDMNRDQTAGFEGRSSPSPRTASSSRTARWAPRPPPTRRPRSSSSSRTWTRSRSRRVTTASSASPWRPPG</sequence>
<keyword evidence="2" id="KW-0732">Signal</keyword>
<reference evidence="6 7" key="1">
    <citation type="submission" date="2020-05" db="EMBL/GenBank/DDBJ databases">
        <title>Whole genome shotgun sequence of Streptomyces microflavus NBRC 13062.</title>
        <authorList>
            <person name="Komaki H."/>
            <person name="Tamura T."/>
        </authorList>
    </citation>
    <scope>NUCLEOTIDE SEQUENCE [LARGE SCALE GENOMIC DNA]</scope>
    <source>
        <strain evidence="6 7">NBRC 13062</strain>
    </source>
</reference>
<dbReference type="InterPro" id="IPR029058">
    <property type="entry name" value="AB_hydrolase_fold"/>
</dbReference>
<dbReference type="AlphaFoldDB" id="A0A7J0CSN4"/>
<evidence type="ECO:0000313" key="6">
    <source>
        <dbReference type="EMBL" id="GFN04944.1"/>
    </source>
</evidence>
<evidence type="ECO:0000313" key="7">
    <source>
        <dbReference type="Proteomes" id="UP000498740"/>
    </source>
</evidence>
<feature type="domain" description="AB hydrolase-1" evidence="5">
    <location>
        <begin position="37"/>
        <end position="206"/>
    </location>
</feature>
<organism evidence="6 7">
    <name type="scientific">Streptomyces microflavus</name>
    <name type="common">Streptomyces lipmanii</name>
    <dbReference type="NCBI Taxonomy" id="1919"/>
    <lineage>
        <taxon>Bacteria</taxon>
        <taxon>Bacillati</taxon>
        <taxon>Actinomycetota</taxon>
        <taxon>Actinomycetes</taxon>
        <taxon>Kitasatosporales</taxon>
        <taxon>Streptomycetaceae</taxon>
        <taxon>Streptomyces</taxon>
    </lineage>
</organism>
<dbReference type="InterPro" id="IPR051601">
    <property type="entry name" value="Serine_prot/Carboxylest_S33"/>
</dbReference>
<evidence type="ECO:0000256" key="3">
    <source>
        <dbReference type="ARBA" id="ARBA00022801"/>
    </source>
</evidence>
<dbReference type="EMBL" id="BLWD01000001">
    <property type="protein sequence ID" value="GFN04944.1"/>
    <property type="molecule type" value="Genomic_DNA"/>
</dbReference>
<gene>
    <name evidence="6" type="ORF">Smic_35000</name>
</gene>
<dbReference type="GO" id="GO:0016787">
    <property type="term" value="F:hydrolase activity"/>
    <property type="evidence" value="ECO:0007669"/>
    <property type="project" value="UniProtKB-KW"/>
</dbReference>
<dbReference type="Gene3D" id="3.40.50.1820">
    <property type="entry name" value="alpha/beta hydrolase"/>
    <property type="match status" value="1"/>
</dbReference>
<dbReference type="PANTHER" id="PTHR43248">
    <property type="entry name" value="2-SUCCINYL-6-HYDROXY-2,4-CYCLOHEXADIENE-1-CARBOXYLATE SYNTHASE"/>
    <property type="match status" value="1"/>
</dbReference>
<dbReference type="Proteomes" id="UP000498740">
    <property type="component" value="Unassembled WGS sequence"/>
</dbReference>
<dbReference type="SUPFAM" id="SSF53474">
    <property type="entry name" value="alpha/beta-Hydrolases"/>
    <property type="match status" value="1"/>
</dbReference>
<dbReference type="Pfam" id="PF00561">
    <property type="entry name" value="Abhydrolase_1"/>
    <property type="match status" value="1"/>
</dbReference>
<name>A0A7J0CSN4_STRMI</name>
<dbReference type="InterPro" id="IPR000073">
    <property type="entry name" value="AB_hydrolase_1"/>
</dbReference>
<evidence type="ECO:0000256" key="4">
    <source>
        <dbReference type="SAM" id="MobiDB-lite"/>
    </source>
</evidence>
<feature type="region of interest" description="Disordered" evidence="4">
    <location>
        <begin position="199"/>
        <end position="262"/>
    </location>
</feature>
<feature type="compositionally biased region" description="Basic and acidic residues" evidence="4">
    <location>
        <begin position="1"/>
        <end position="15"/>
    </location>
</feature>
<evidence type="ECO:0000259" key="5">
    <source>
        <dbReference type="Pfam" id="PF00561"/>
    </source>
</evidence>
<evidence type="ECO:0000256" key="2">
    <source>
        <dbReference type="ARBA" id="ARBA00022729"/>
    </source>
</evidence>
<evidence type="ECO:0000256" key="1">
    <source>
        <dbReference type="ARBA" id="ARBA00010088"/>
    </source>
</evidence>
<feature type="compositionally biased region" description="Low complexity" evidence="4">
    <location>
        <begin position="206"/>
        <end position="223"/>
    </location>
</feature>
<protein>
    <recommendedName>
        <fullName evidence="5">AB hydrolase-1 domain-containing protein</fullName>
    </recommendedName>
</protein>
<comment type="similarity">
    <text evidence="1">Belongs to the peptidase S33 family.</text>
</comment>
<proteinExistence type="inferred from homology"/>
<comment type="caution">
    <text evidence="6">The sequence shown here is derived from an EMBL/GenBank/DDBJ whole genome shotgun (WGS) entry which is preliminary data.</text>
</comment>
<accession>A0A7J0CSN4</accession>
<dbReference type="PANTHER" id="PTHR43248:SF29">
    <property type="entry name" value="TRIPEPTIDYL AMINOPEPTIDASE"/>
    <property type="match status" value="1"/>
</dbReference>
<feature type="region of interest" description="Disordered" evidence="4">
    <location>
        <begin position="1"/>
        <end position="33"/>
    </location>
</feature>
<keyword evidence="3" id="KW-0378">Hydrolase</keyword>
<feature type="compositionally biased region" description="Low complexity" evidence="4">
    <location>
        <begin position="249"/>
        <end position="262"/>
    </location>
</feature>